<keyword evidence="2" id="KW-1133">Transmembrane helix</keyword>
<gene>
    <name evidence="3" type="ORF">O181_090167</name>
</gene>
<evidence type="ECO:0008006" key="5">
    <source>
        <dbReference type="Google" id="ProtNLM"/>
    </source>
</evidence>
<name>A0A9Q3IUU8_9BASI</name>
<evidence type="ECO:0000313" key="4">
    <source>
        <dbReference type="Proteomes" id="UP000765509"/>
    </source>
</evidence>
<comment type="caution">
    <text evidence="3">The sequence shown here is derived from an EMBL/GenBank/DDBJ whole genome shotgun (WGS) entry which is preliminary data.</text>
</comment>
<feature type="transmembrane region" description="Helical" evidence="2">
    <location>
        <begin position="210"/>
        <end position="232"/>
    </location>
</feature>
<evidence type="ECO:0000313" key="3">
    <source>
        <dbReference type="EMBL" id="MBW0550452.1"/>
    </source>
</evidence>
<dbReference type="Proteomes" id="UP000765509">
    <property type="component" value="Unassembled WGS sequence"/>
</dbReference>
<reference evidence="3" key="1">
    <citation type="submission" date="2021-03" db="EMBL/GenBank/DDBJ databases">
        <title>Draft genome sequence of rust myrtle Austropuccinia psidii MF-1, a brazilian biotype.</title>
        <authorList>
            <person name="Quecine M.C."/>
            <person name="Pachon D.M.R."/>
            <person name="Bonatelli M.L."/>
            <person name="Correr F.H."/>
            <person name="Franceschini L.M."/>
            <person name="Leite T.F."/>
            <person name="Margarido G.R.A."/>
            <person name="Almeida C.A."/>
            <person name="Ferrarezi J.A."/>
            <person name="Labate C.A."/>
        </authorList>
    </citation>
    <scope>NUCLEOTIDE SEQUENCE</scope>
    <source>
        <strain evidence="3">MF-1</strain>
    </source>
</reference>
<evidence type="ECO:0000256" key="2">
    <source>
        <dbReference type="SAM" id="Phobius"/>
    </source>
</evidence>
<feature type="region of interest" description="Disordered" evidence="1">
    <location>
        <begin position="75"/>
        <end position="98"/>
    </location>
</feature>
<dbReference type="AlphaFoldDB" id="A0A9Q3IUU8"/>
<accession>A0A9Q3IUU8</accession>
<keyword evidence="2" id="KW-0812">Transmembrane</keyword>
<evidence type="ECO:0000256" key="1">
    <source>
        <dbReference type="SAM" id="MobiDB-lite"/>
    </source>
</evidence>
<dbReference type="EMBL" id="AVOT02056025">
    <property type="protein sequence ID" value="MBW0550452.1"/>
    <property type="molecule type" value="Genomic_DNA"/>
</dbReference>
<proteinExistence type="predicted"/>
<keyword evidence="2" id="KW-0472">Membrane</keyword>
<feature type="compositionally biased region" description="Low complexity" evidence="1">
    <location>
        <begin position="82"/>
        <end position="91"/>
    </location>
</feature>
<keyword evidence="4" id="KW-1185">Reference proteome</keyword>
<feature type="transmembrane region" description="Helical" evidence="2">
    <location>
        <begin position="186"/>
        <end position="204"/>
    </location>
</feature>
<organism evidence="3 4">
    <name type="scientific">Austropuccinia psidii MF-1</name>
    <dbReference type="NCBI Taxonomy" id="1389203"/>
    <lineage>
        <taxon>Eukaryota</taxon>
        <taxon>Fungi</taxon>
        <taxon>Dikarya</taxon>
        <taxon>Basidiomycota</taxon>
        <taxon>Pucciniomycotina</taxon>
        <taxon>Pucciniomycetes</taxon>
        <taxon>Pucciniales</taxon>
        <taxon>Sphaerophragmiaceae</taxon>
        <taxon>Austropuccinia</taxon>
    </lineage>
</organism>
<sequence>MFCSFKLRQNIFFSEKSGRNCQYWPCPIASPSPVMSRGSPCFELCGQFAPPSEMAPSSKPRISSPLAREVDFHHHHHHHPSNHTNHTNHPTSQHHQKQPCPSRIALTLTTLVDLSITITVLVCLSIQLQSQINALCSSIKPSSFFKPWPSAYHDLASSKTTVVSAALVKSLSGICLVLTGTRPASYIIKTLSLYAILAFLVVYLNPSHPLSTLVTLAIILVGSLVIVCLPLLRLIENLFELEDQQSASLASHRFSQIKIQTYPAPPMRKNLDKRDLFKIRYQHLMSPF</sequence>
<protein>
    <recommendedName>
        <fullName evidence="5">Transmembrane protein</fullName>
    </recommendedName>
</protein>